<feature type="repeat" description="Lumazine-binding" evidence="8">
    <location>
        <begin position="106"/>
        <end position="205"/>
    </location>
</feature>
<dbReference type="Gene3D" id="2.40.30.20">
    <property type="match status" value="2"/>
</dbReference>
<proteinExistence type="predicted"/>
<evidence type="ECO:0000256" key="5">
    <source>
        <dbReference type="ARBA" id="ARBA00022619"/>
    </source>
</evidence>
<evidence type="ECO:0000256" key="7">
    <source>
        <dbReference type="ARBA" id="ARBA00022737"/>
    </source>
</evidence>
<dbReference type="PANTHER" id="PTHR21098:SF0">
    <property type="entry name" value="RIBOFLAVIN SYNTHASE"/>
    <property type="match status" value="1"/>
</dbReference>
<dbReference type="GO" id="GO:0004746">
    <property type="term" value="F:riboflavin synthase activity"/>
    <property type="evidence" value="ECO:0007669"/>
    <property type="project" value="UniProtKB-EC"/>
</dbReference>
<dbReference type="FunFam" id="2.40.30.20:FF:000006">
    <property type="entry name" value="Riboflavin synthase, alpha subunit"/>
    <property type="match status" value="1"/>
</dbReference>
<evidence type="ECO:0000256" key="8">
    <source>
        <dbReference type="PROSITE-ProRule" id="PRU00524"/>
    </source>
</evidence>
<evidence type="ECO:0000256" key="3">
    <source>
        <dbReference type="ARBA" id="ARBA00012827"/>
    </source>
</evidence>
<evidence type="ECO:0000313" key="11">
    <source>
        <dbReference type="Proteomes" id="UP001355207"/>
    </source>
</evidence>
<keyword evidence="6" id="KW-0808">Transferase</keyword>
<dbReference type="PIRSF" id="PIRSF000498">
    <property type="entry name" value="Riboflavin_syn_A"/>
    <property type="match status" value="1"/>
</dbReference>
<dbReference type="EMBL" id="CP144100">
    <property type="protein sequence ID" value="WWC88106.1"/>
    <property type="molecule type" value="Genomic_DNA"/>
</dbReference>
<dbReference type="InterPro" id="IPR026017">
    <property type="entry name" value="Lumazine-bd_dom"/>
</dbReference>
<dbReference type="NCBIfam" id="TIGR00187">
    <property type="entry name" value="ribE"/>
    <property type="match status" value="1"/>
</dbReference>
<accession>A0AAX4JRS8</accession>
<evidence type="ECO:0000256" key="1">
    <source>
        <dbReference type="ARBA" id="ARBA00002803"/>
    </source>
</evidence>
<dbReference type="Pfam" id="PF00677">
    <property type="entry name" value="Lum_binding"/>
    <property type="match status" value="2"/>
</dbReference>
<evidence type="ECO:0000256" key="4">
    <source>
        <dbReference type="ARBA" id="ARBA00013950"/>
    </source>
</evidence>
<dbReference type="InterPro" id="IPR017938">
    <property type="entry name" value="Riboflavin_synthase-like_b-brl"/>
</dbReference>
<dbReference type="PROSITE" id="PS51177">
    <property type="entry name" value="LUMAZINE_BIND"/>
    <property type="match status" value="2"/>
</dbReference>
<dbReference type="AlphaFoldDB" id="A0AAX4JRS8"/>
<evidence type="ECO:0000259" key="9">
    <source>
        <dbReference type="PROSITE" id="PS51177"/>
    </source>
</evidence>
<dbReference type="CDD" id="cd00402">
    <property type="entry name" value="Riboflavin_synthase_like"/>
    <property type="match status" value="1"/>
</dbReference>
<evidence type="ECO:0000256" key="6">
    <source>
        <dbReference type="ARBA" id="ARBA00022679"/>
    </source>
</evidence>
<evidence type="ECO:0000313" key="10">
    <source>
        <dbReference type="EMBL" id="WWC88106.1"/>
    </source>
</evidence>
<comment type="function">
    <text evidence="1">Catalyzes the dismutation of two molecules of 6,7-dimethyl-8-ribityllumazine, resulting in the formation of riboflavin and 5-amino-6-(D-ribitylamino)uracil.</text>
</comment>
<keyword evidence="7" id="KW-0677">Repeat</keyword>
<protein>
    <recommendedName>
        <fullName evidence="4">Riboflavin synthase</fullName>
        <ecNumber evidence="3">2.5.1.9</ecNumber>
    </recommendedName>
</protein>
<comment type="pathway">
    <text evidence="2">Cofactor biosynthesis; riboflavin biosynthesis; riboflavin from 2-hydroxy-3-oxobutyl phosphate and 5-amino-6-(D-ribitylamino)uracil: step 2/2.</text>
</comment>
<keyword evidence="11" id="KW-1185">Reference proteome</keyword>
<dbReference type="GO" id="GO:0009231">
    <property type="term" value="P:riboflavin biosynthetic process"/>
    <property type="evidence" value="ECO:0007669"/>
    <property type="project" value="UniProtKB-KW"/>
</dbReference>
<feature type="repeat" description="Lumazine-binding" evidence="8">
    <location>
        <begin position="1"/>
        <end position="105"/>
    </location>
</feature>
<evidence type="ECO:0000256" key="2">
    <source>
        <dbReference type="ARBA" id="ARBA00004887"/>
    </source>
</evidence>
<dbReference type="NCBIfam" id="NF006767">
    <property type="entry name" value="PRK09289.1"/>
    <property type="match status" value="1"/>
</dbReference>
<keyword evidence="5" id="KW-0686">Riboflavin biosynthesis</keyword>
<feature type="domain" description="Lumazine-binding" evidence="9">
    <location>
        <begin position="106"/>
        <end position="205"/>
    </location>
</feature>
<dbReference type="InterPro" id="IPR001783">
    <property type="entry name" value="Lumazine-bd"/>
</dbReference>
<name>A0AAX4JRS8_9TREE</name>
<dbReference type="GeneID" id="91093681"/>
<dbReference type="FunFam" id="2.40.30.20:FF:000004">
    <property type="entry name" value="Riboflavin synthase, alpha subunit"/>
    <property type="match status" value="1"/>
</dbReference>
<dbReference type="EC" id="2.5.1.9" evidence="3"/>
<feature type="domain" description="Lumazine-binding" evidence="9">
    <location>
        <begin position="1"/>
        <end position="105"/>
    </location>
</feature>
<dbReference type="Proteomes" id="UP001355207">
    <property type="component" value="Chromosome 3"/>
</dbReference>
<reference evidence="10 11" key="1">
    <citation type="submission" date="2024-01" db="EMBL/GenBank/DDBJ databases">
        <title>Comparative genomics of Cryptococcus and Kwoniella reveals pathogenesis evolution and contrasting modes of karyotype evolution via chromosome fusion or intercentromeric recombination.</title>
        <authorList>
            <person name="Coelho M.A."/>
            <person name="David-Palma M."/>
            <person name="Shea T."/>
            <person name="Bowers K."/>
            <person name="McGinley-Smith S."/>
            <person name="Mohammad A.W."/>
            <person name="Gnirke A."/>
            <person name="Yurkov A.M."/>
            <person name="Nowrousian M."/>
            <person name="Sun S."/>
            <person name="Cuomo C.A."/>
            <person name="Heitman J."/>
        </authorList>
    </citation>
    <scope>NUCLEOTIDE SEQUENCE [LARGE SCALE GENOMIC DNA]</scope>
    <source>
        <strain evidence="10 11">CBS 6074</strain>
    </source>
</reference>
<dbReference type="SUPFAM" id="SSF63380">
    <property type="entry name" value="Riboflavin synthase domain-like"/>
    <property type="match status" value="2"/>
</dbReference>
<dbReference type="PANTHER" id="PTHR21098">
    <property type="entry name" value="RIBOFLAVIN SYNTHASE ALPHA CHAIN"/>
    <property type="match status" value="1"/>
</dbReference>
<dbReference type="RefSeq" id="XP_066074869.1">
    <property type="nucleotide sequence ID" value="XM_066218772.1"/>
</dbReference>
<organism evidence="10 11">
    <name type="scientific">Kwoniella dendrophila CBS 6074</name>
    <dbReference type="NCBI Taxonomy" id="1295534"/>
    <lineage>
        <taxon>Eukaryota</taxon>
        <taxon>Fungi</taxon>
        <taxon>Dikarya</taxon>
        <taxon>Basidiomycota</taxon>
        <taxon>Agaricomycotina</taxon>
        <taxon>Tremellomycetes</taxon>
        <taxon>Tremellales</taxon>
        <taxon>Cryptococcaceae</taxon>
        <taxon>Kwoniella</taxon>
    </lineage>
</organism>
<dbReference type="InterPro" id="IPR023366">
    <property type="entry name" value="ATP_synth_asu-like_sf"/>
</dbReference>
<sequence length="226" mass="24616">MFTGLIEHMATVSNIQDPSTSTSANKDDGFVMTISDASPILDDCHIGDSICVNGACLTVTKFDQNSFEVNLAPETLRRTNLGELKVGDKVNTERAMSATARYGGHSVQGHVDSTAKIISKVPDGEAIRYQFQLSSSELLIYIIEKGYITIDGASLTITNVDEKENSFGIMLIKHSQSKLILTNKELGDKVNIEVDCAGKYILGSQSKLESLVNDLVEKKLREKGLI</sequence>
<gene>
    <name evidence="10" type="ORF">L201_003010</name>
</gene>